<comment type="similarity">
    <text evidence="3">Belongs to the serine/threonine dehydratase family.</text>
</comment>
<dbReference type="GO" id="GO:0003941">
    <property type="term" value="F:L-serine ammonia-lyase activity"/>
    <property type="evidence" value="ECO:0007669"/>
    <property type="project" value="TreeGrafter"/>
</dbReference>
<evidence type="ECO:0000256" key="5">
    <source>
        <dbReference type="ARBA" id="ARBA00022898"/>
    </source>
</evidence>
<dbReference type="CDD" id="cd01562">
    <property type="entry name" value="Thr-dehyd"/>
    <property type="match status" value="1"/>
</dbReference>
<dbReference type="InterPro" id="IPR044561">
    <property type="entry name" value="ACT_ThrD-II-like"/>
</dbReference>
<dbReference type="InterPro" id="IPR002912">
    <property type="entry name" value="ACT_dom"/>
</dbReference>
<dbReference type="FunFam" id="3.40.50.1100:FF:000005">
    <property type="entry name" value="Threonine dehydratase catabolic"/>
    <property type="match status" value="1"/>
</dbReference>
<dbReference type="GO" id="GO:0006567">
    <property type="term" value="P:L-threonine catabolic process"/>
    <property type="evidence" value="ECO:0007669"/>
    <property type="project" value="InterPro"/>
</dbReference>
<dbReference type="EMBL" id="JAPDOD010000097">
    <property type="protein sequence ID" value="MDA0167283.1"/>
    <property type="molecule type" value="Genomic_DNA"/>
</dbReference>
<evidence type="ECO:0000256" key="1">
    <source>
        <dbReference type="ARBA" id="ARBA00001274"/>
    </source>
</evidence>
<proteinExistence type="inferred from homology"/>
<protein>
    <recommendedName>
        <fullName evidence="4">threonine ammonia-lyase</fullName>
        <ecNumber evidence="4">4.3.1.19</ecNumber>
    </recommendedName>
    <alternativeName>
        <fullName evidence="8">Threonine deaminase</fullName>
    </alternativeName>
</protein>
<keyword evidence="5" id="KW-0663">Pyridoxal phosphate</keyword>
<evidence type="ECO:0000313" key="11">
    <source>
        <dbReference type="Proteomes" id="UP001149140"/>
    </source>
</evidence>
<comment type="catalytic activity">
    <reaction evidence="1">
        <text>L-threonine = 2-oxobutanoate + NH4(+)</text>
        <dbReference type="Rhea" id="RHEA:22108"/>
        <dbReference type="ChEBI" id="CHEBI:16763"/>
        <dbReference type="ChEBI" id="CHEBI:28938"/>
        <dbReference type="ChEBI" id="CHEBI:57926"/>
        <dbReference type="EC" id="4.3.1.19"/>
    </reaction>
</comment>
<dbReference type="PROSITE" id="PS51671">
    <property type="entry name" value="ACT"/>
    <property type="match status" value="1"/>
</dbReference>
<sequence>MTVTASDVKAARAAVETVARRTPMLSTRTFSERAGGTVVLKAENLQRTGSFKVRGVAAKLAALGPEKCSKGVVAASAGNHGQALAAAAAQMGIPCEVFVPADAPMAKVEAAREHGATVHVGGNSVDECLVAALKRSETGGLAFVHPFDDPAIVAGQGSLGLELLEDVPDLKKVVIPVGGGGLCAGVALAIKAERPDVSIVGVQAAACAPFPESMRAGKPIVATSALTIADGIAVKRPGGITLPLLMELTDEVVVVGEDATAVAMALLLERCKLVVEGAGAVGVAALLGGQVKPAQDGVTVAILSGGNVDAGLLAAIARRHENESGRRLVLLTRVPDRPGALARILAAVAGTGANIVDVSHMREGLDLHVRETAVEMVLETRGHEHAQRVLSTLNDEGYVAQVLH</sequence>
<evidence type="ECO:0000256" key="7">
    <source>
        <dbReference type="ARBA" id="ARBA00025527"/>
    </source>
</evidence>
<evidence type="ECO:0000256" key="8">
    <source>
        <dbReference type="ARBA" id="ARBA00031427"/>
    </source>
</evidence>
<dbReference type="Pfam" id="PF00291">
    <property type="entry name" value="PALP"/>
    <property type="match status" value="1"/>
</dbReference>
<dbReference type="Pfam" id="PF01842">
    <property type="entry name" value="ACT"/>
    <property type="match status" value="1"/>
</dbReference>
<keyword evidence="6 10" id="KW-0456">Lyase</keyword>
<dbReference type="InterPro" id="IPR001926">
    <property type="entry name" value="TrpB-like_PALP"/>
</dbReference>
<dbReference type="Gene3D" id="3.40.50.1100">
    <property type="match status" value="2"/>
</dbReference>
<dbReference type="PANTHER" id="PTHR48078:SF6">
    <property type="entry name" value="L-THREONINE DEHYDRATASE CATABOLIC TDCB"/>
    <property type="match status" value="1"/>
</dbReference>
<name>A0A9X3N537_9ACTN</name>
<dbReference type="FunFam" id="3.40.50.1100:FF:000007">
    <property type="entry name" value="L-threonine dehydratase catabolic TdcB"/>
    <property type="match status" value="1"/>
</dbReference>
<evidence type="ECO:0000256" key="6">
    <source>
        <dbReference type="ARBA" id="ARBA00023239"/>
    </source>
</evidence>
<dbReference type="NCBIfam" id="TIGR01127">
    <property type="entry name" value="ilvA_1Cterm"/>
    <property type="match status" value="1"/>
</dbReference>
<dbReference type="CDD" id="cd04886">
    <property type="entry name" value="ACT_ThrD-II-like"/>
    <property type="match status" value="1"/>
</dbReference>
<organism evidence="10 11">
    <name type="scientific">Solirubrobacter ginsenosidimutans</name>
    <dbReference type="NCBI Taxonomy" id="490573"/>
    <lineage>
        <taxon>Bacteria</taxon>
        <taxon>Bacillati</taxon>
        <taxon>Actinomycetota</taxon>
        <taxon>Thermoleophilia</taxon>
        <taxon>Solirubrobacterales</taxon>
        <taxon>Solirubrobacteraceae</taxon>
        <taxon>Solirubrobacter</taxon>
    </lineage>
</organism>
<evidence type="ECO:0000313" key="10">
    <source>
        <dbReference type="EMBL" id="MDA0167283.1"/>
    </source>
</evidence>
<reference evidence="10" key="1">
    <citation type="submission" date="2022-10" db="EMBL/GenBank/DDBJ databases">
        <title>The WGS of Solirubrobacter ginsenosidimutans DSM 21036.</title>
        <authorList>
            <person name="Jiang Z."/>
        </authorList>
    </citation>
    <scope>NUCLEOTIDE SEQUENCE</scope>
    <source>
        <strain evidence="10">DSM 21036</strain>
    </source>
</reference>
<dbReference type="GO" id="GO:0004794">
    <property type="term" value="F:threonine deaminase activity"/>
    <property type="evidence" value="ECO:0007669"/>
    <property type="project" value="UniProtKB-EC"/>
</dbReference>
<evidence type="ECO:0000256" key="4">
    <source>
        <dbReference type="ARBA" id="ARBA00012096"/>
    </source>
</evidence>
<dbReference type="EC" id="4.3.1.19" evidence="4"/>
<dbReference type="SUPFAM" id="SSF55021">
    <property type="entry name" value="ACT-like"/>
    <property type="match status" value="1"/>
</dbReference>
<evidence type="ECO:0000259" key="9">
    <source>
        <dbReference type="PROSITE" id="PS51671"/>
    </source>
</evidence>
<comment type="caution">
    <text evidence="10">The sequence shown here is derived from an EMBL/GenBank/DDBJ whole genome shotgun (WGS) entry which is preliminary data.</text>
</comment>
<dbReference type="SUPFAM" id="SSF53686">
    <property type="entry name" value="Tryptophan synthase beta subunit-like PLP-dependent enzymes"/>
    <property type="match status" value="1"/>
</dbReference>
<accession>A0A9X3N537</accession>
<dbReference type="AlphaFoldDB" id="A0A9X3N537"/>
<dbReference type="PANTHER" id="PTHR48078">
    <property type="entry name" value="THREONINE DEHYDRATASE, MITOCHONDRIAL-RELATED"/>
    <property type="match status" value="1"/>
</dbReference>
<dbReference type="InterPro" id="IPR005789">
    <property type="entry name" value="Thr_deHydtase_catblc"/>
</dbReference>
<dbReference type="GO" id="GO:0006565">
    <property type="term" value="P:L-serine catabolic process"/>
    <property type="evidence" value="ECO:0007669"/>
    <property type="project" value="TreeGrafter"/>
</dbReference>
<evidence type="ECO:0000256" key="3">
    <source>
        <dbReference type="ARBA" id="ARBA00010869"/>
    </source>
</evidence>
<dbReference type="GO" id="GO:0009097">
    <property type="term" value="P:isoleucine biosynthetic process"/>
    <property type="evidence" value="ECO:0007669"/>
    <property type="project" value="TreeGrafter"/>
</dbReference>
<dbReference type="InterPro" id="IPR045865">
    <property type="entry name" value="ACT-like_dom_sf"/>
</dbReference>
<dbReference type="RefSeq" id="WP_270046532.1">
    <property type="nucleotide sequence ID" value="NZ_JAPDOD010000097.1"/>
</dbReference>
<dbReference type="InterPro" id="IPR036052">
    <property type="entry name" value="TrpB-like_PALP_sf"/>
</dbReference>
<gene>
    <name evidence="10" type="primary">ilvA</name>
    <name evidence="10" type="ORF">OM076_43890</name>
</gene>
<keyword evidence="11" id="KW-1185">Reference proteome</keyword>
<dbReference type="InterPro" id="IPR050147">
    <property type="entry name" value="Ser/Thr_Dehydratase"/>
</dbReference>
<evidence type="ECO:0000256" key="2">
    <source>
        <dbReference type="ARBA" id="ARBA00001933"/>
    </source>
</evidence>
<comment type="cofactor">
    <cofactor evidence="2">
        <name>pyridoxal 5'-phosphate</name>
        <dbReference type="ChEBI" id="CHEBI:597326"/>
    </cofactor>
</comment>
<comment type="function">
    <text evidence="7">Catalyzes the anaerobic formation of alpha-ketobutyrate and ammonia from threonine in a two-step reaction. The first step involved a dehydration of threonine and a production of enamine intermediates (aminocrotonate), which tautomerizes to its imine form (iminobutyrate). Both intermediates are unstable and short-lived. The second step is the nonenzymatic hydrolysis of the enamine/imine intermediates to form 2-ketobutyrate and free ammonia. In the low water environment of the cell, the second step is accelerated by RidA.</text>
</comment>
<dbReference type="Proteomes" id="UP001149140">
    <property type="component" value="Unassembled WGS sequence"/>
</dbReference>
<feature type="domain" description="ACT" evidence="9">
    <location>
        <begin position="329"/>
        <end position="404"/>
    </location>
</feature>